<keyword evidence="1" id="KW-0732">Signal</keyword>
<evidence type="ECO:0008006" key="4">
    <source>
        <dbReference type="Google" id="ProtNLM"/>
    </source>
</evidence>
<proteinExistence type="predicted"/>
<reference evidence="2 3" key="1">
    <citation type="journal article" date="2013" name="Int. J. Syst. Evol. Microbiol.">
        <title>Kordia antarctica sp. nov., isolated from Antarctic seawater.</title>
        <authorList>
            <person name="Baek K."/>
            <person name="Choi A."/>
            <person name="Kang I."/>
            <person name="Lee K."/>
            <person name="Cho J.C."/>
        </authorList>
    </citation>
    <scope>NUCLEOTIDE SEQUENCE [LARGE SCALE GENOMIC DNA]</scope>
    <source>
        <strain evidence="2 3">IMCC3317</strain>
    </source>
</reference>
<dbReference type="PROSITE" id="PS51257">
    <property type="entry name" value="PROKAR_LIPOPROTEIN"/>
    <property type="match status" value="1"/>
</dbReference>
<accession>A0A7L4ZPT8</accession>
<gene>
    <name evidence="2" type="ORF">IMCC3317_39130</name>
</gene>
<dbReference type="AlphaFoldDB" id="A0A7L4ZPT8"/>
<dbReference type="Proteomes" id="UP000464657">
    <property type="component" value="Chromosome"/>
</dbReference>
<evidence type="ECO:0000256" key="1">
    <source>
        <dbReference type="SAM" id="SignalP"/>
    </source>
</evidence>
<protein>
    <recommendedName>
        <fullName evidence="4">Lipoprotein</fullName>
    </recommendedName>
</protein>
<evidence type="ECO:0000313" key="2">
    <source>
        <dbReference type="EMBL" id="QHI38520.1"/>
    </source>
</evidence>
<sequence>MKKINLIIVIVLSIACLSSCGASFTNKISKKDSIALTQNTIHKIDGTYQLNFSKRINSHSKTVYTGTRKNESTVAHFILEQEIALHTFTPYVVDISIVSDTKIQFIFREEEHKNNVFATITMNMELRNDGFIHLIELEEKKRKGVPFIFESVYHKKLRIGVSHKGDLMINHFIKSIGSVFFFAAGSASDECLHYKKINTPL</sequence>
<dbReference type="RefSeq" id="WP_160131065.1">
    <property type="nucleotide sequence ID" value="NZ_CP019288.1"/>
</dbReference>
<dbReference type="EMBL" id="CP019288">
    <property type="protein sequence ID" value="QHI38520.1"/>
    <property type="molecule type" value="Genomic_DNA"/>
</dbReference>
<feature type="chain" id="PRO_5029617908" description="Lipoprotein" evidence="1">
    <location>
        <begin position="22"/>
        <end position="201"/>
    </location>
</feature>
<organism evidence="2 3">
    <name type="scientific">Kordia antarctica</name>
    <dbReference type="NCBI Taxonomy" id="1218801"/>
    <lineage>
        <taxon>Bacteria</taxon>
        <taxon>Pseudomonadati</taxon>
        <taxon>Bacteroidota</taxon>
        <taxon>Flavobacteriia</taxon>
        <taxon>Flavobacteriales</taxon>
        <taxon>Flavobacteriaceae</taxon>
        <taxon>Kordia</taxon>
    </lineage>
</organism>
<name>A0A7L4ZPT8_9FLAO</name>
<keyword evidence="3" id="KW-1185">Reference proteome</keyword>
<evidence type="ECO:0000313" key="3">
    <source>
        <dbReference type="Proteomes" id="UP000464657"/>
    </source>
</evidence>
<feature type="signal peptide" evidence="1">
    <location>
        <begin position="1"/>
        <end position="21"/>
    </location>
</feature>
<dbReference type="KEGG" id="kan:IMCC3317_39130"/>